<keyword evidence="7 9" id="KW-1133">Transmembrane helix</keyword>
<dbReference type="PANTHER" id="PTHR30330:SF1">
    <property type="entry name" value="AMINO-ACID CARRIER PROTEIN ALST"/>
    <property type="match status" value="1"/>
</dbReference>
<accession>A0A1M7FPC9</accession>
<evidence type="ECO:0000256" key="1">
    <source>
        <dbReference type="ARBA" id="ARBA00004651"/>
    </source>
</evidence>
<name>A0A1M7FPC9_9GAMM</name>
<keyword evidence="8 9" id="KW-0472">Membrane</keyword>
<dbReference type="PANTHER" id="PTHR30330">
    <property type="entry name" value="AGSS FAMILY TRANSPORTER, SODIUM-ALANINE"/>
    <property type="match status" value="1"/>
</dbReference>
<keyword evidence="6 9" id="KW-0769">Symport</keyword>
<dbReference type="Pfam" id="PF01235">
    <property type="entry name" value="Na_Ala_symp"/>
    <property type="match status" value="1"/>
</dbReference>
<dbReference type="FunFam" id="1.20.1740.10:FF:000004">
    <property type="entry name" value="Sodium:alanine symporter family protein"/>
    <property type="match status" value="1"/>
</dbReference>
<dbReference type="STRING" id="29571.SAMN05878437_0998"/>
<protein>
    <submittedName>
        <fullName evidence="10">Alanine or glycine:cation symporter, AGCS family</fullName>
    </submittedName>
</protein>
<keyword evidence="4" id="KW-1003">Cell membrane</keyword>
<evidence type="ECO:0000313" key="11">
    <source>
        <dbReference type="Proteomes" id="UP000190911"/>
    </source>
</evidence>
<dbReference type="Proteomes" id="UP000190911">
    <property type="component" value="Chromosome I"/>
</dbReference>
<evidence type="ECO:0000256" key="8">
    <source>
        <dbReference type="ARBA" id="ARBA00023136"/>
    </source>
</evidence>
<keyword evidence="3 9" id="KW-0813">Transport</keyword>
<evidence type="ECO:0000313" key="10">
    <source>
        <dbReference type="EMBL" id="SHM05598.1"/>
    </source>
</evidence>
<evidence type="ECO:0000256" key="3">
    <source>
        <dbReference type="ARBA" id="ARBA00022448"/>
    </source>
</evidence>
<feature type="transmembrane region" description="Helical" evidence="9">
    <location>
        <begin position="424"/>
        <end position="447"/>
    </location>
</feature>
<keyword evidence="9" id="KW-0997">Cell inner membrane</keyword>
<evidence type="ECO:0000256" key="7">
    <source>
        <dbReference type="ARBA" id="ARBA00022989"/>
    </source>
</evidence>
<dbReference type="PROSITE" id="PS00873">
    <property type="entry name" value="NA_ALANINE_SYMP"/>
    <property type="match status" value="1"/>
</dbReference>
<dbReference type="Gene3D" id="1.20.1740.10">
    <property type="entry name" value="Amino acid/polyamine transporter I"/>
    <property type="match status" value="1"/>
</dbReference>
<feature type="transmembrane region" description="Helical" evidence="9">
    <location>
        <begin position="396"/>
        <end position="418"/>
    </location>
</feature>
<dbReference type="EMBL" id="LT670847">
    <property type="protein sequence ID" value="SHM05598.1"/>
    <property type="molecule type" value="Genomic_DNA"/>
</dbReference>
<comment type="similarity">
    <text evidence="2 9">Belongs to the alanine or glycine:cation symporter (AGCS) (TC 2.A.25) family.</text>
</comment>
<sequence length="489" mass="51598">MDITLPAALTRLVDAGNGLLWGSVLIYLLLGAGLYFTVMTRGIQVRYFGHMFKLLRYSRQSSGGISSFQALSTSLAARVGTGNLAGVAVAIYFGGPGAVFWMWVTAMLGMATSFVESTLAQAFKTDHGDNTFRGGPARYIERGLGLRWLAMLFSVCLIIAFGLAFNSVQANSIAQAMEQAFAVPPWVIGVLLMIVVAPIIFGGLKSIARVAELVVPLMALLYLVLALVVVGINAAELPAAMATIIKSAFGLEQAAGGAMGFAVSQAIMNGIQRGLFSNEAGMGSAPNAAATATTRPNHPAAQGFIQMLGVFLDTLVICTATAAIIIMAGPELLAGDEANGIKLTQMALSSHVGEWGGMFIAVAILLFAFTSVIANYSYGETNVEYLAGRRAPLAVLIYRLAVLAMVMVGSVASLGPIWNFADLSMGMMAIINLIAILLLSPIAFALFRDYERQLKAGLEPTFDPAKFPGLVDKVDPAAWPGLTDRHSAE</sequence>
<proteinExistence type="inferred from homology"/>
<reference evidence="10 11" key="1">
    <citation type="submission" date="2016-11" db="EMBL/GenBank/DDBJ databases">
        <authorList>
            <person name="Jaros S."/>
            <person name="Januszkiewicz K."/>
            <person name="Wedrychowicz H."/>
        </authorList>
    </citation>
    <scope>NUCLEOTIDE SEQUENCE [LARGE SCALE GENOMIC DNA]</scope>
    <source>
        <strain evidence="10 11">ACAM 12</strain>
    </source>
</reference>
<feature type="transmembrane region" description="Helical" evidence="9">
    <location>
        <begin position="185"/>
        <end position="204"/>
    </location>
</feature>
<gene>
    <name evidence="10" type="ORF">SAMN05878437_0998</name>
</gene>
<feature type="transmembrane region" description="Helical" evidence="9">
    <location>
        <begin position="213"/>
        <end position="234"/>
    </location>
</feature>
<dbReference type="OrthoDB" id="9806926at2"/>
<dbReference type="AlphaFoldDB" id="A0A1M7FPC9"/>
<evidence type="ECO:0000256" key="9">
    <source>
        <dbReference type="RuleBase" id="RU363064"/>
    </source>
</evidence>
<feature type="transmembrane region" description="Helical" evidence="9">
    <location>
        <begin position="75"/>
        <end position="94"/>
    </location>
</feature>
<dbReference type="GO" id="GO:0005886">
    <property type="term" value="C:plasma membrane"/>
    <property type="evidence" value="ECO:0007669"/>
    <property type="project" value="UniProtKB-SubCell"/>
</dbReference>
<evidence type="ECO:0000256" key="2">
    <source>
        <dbReference type="ARBA" id="ARBA00009261"/>
    </source>
</evidence>
<feature type="transmembrane region" description="Helical" evidence="9">
    <location>
        <begin position="20"/>
        <end position="38"/>
    </location>
</feature>
<dbReference type="PRINTS" id="PR00175">
    <property type="entry name" value="NAALASMPORT"/>
</dbReference>
<feature type="transmembrane region" description="Helical" evidence="9">
    <location>
        <begin position="355"/>
        <end position="376"/>
    </location>
</feature>
<feature type="transmembrane region" description="Helical" evidence="9">
    <location>
        <begin position="144"/>
        <end position="165"/>
    </location>
</feature>
<dbReference type="InterPro" id="IPR001463">
    <property type="entry name" value="Na/Ala_symport"/>
</dbReference>
<dbReference type="InParanoid" id="A0A1M7FPC9"/>
<evidence type="ECO:0000256" key="5">
    <source>
        <dbReference type="ARBA" id="ARBA00022692"/>
    </source>
</evidence>
<dbReference type="NCBIfam" id="TIGR00835">
    <property type="entry name" value="agcS"/>
    <property type="match status" value="1"/>
</dbReference>
<evidence type="ECO:0000256" key="4">
    <source>
        <dbReference type="ARBA" id="ARBA00022475"/>
    </source>
</evidence>
<evidence type="ECO:0000256" key="6">
    <source>
        <dbReference type="ARBA" id="ARBA00022847"/>
    </source>
</evidence>
<dbReference type="RefSeq" id="WP_079551790.1">
    <property type="nucleotide sequence ID" value="NZ_LT670847.1"/>
</dbReference>
<dbReference type="GO" id="GO:0005283">
    <property type="term" value="F:amino acid:sodium symporter activity"/>
    <property type="evidence" value="ECO:0007669"/>
    <property type="project" value="InterPro"/>
</dbReference>
<dbReference type="FunCoup" id="A0A1M7FPC9">
    <property type="interactions" value="152"/>
</dbReference>
<organism evidence="10 11">
    <name type="scientific">Vreelandella subglaciescola</name>
    <dbReference type="NCBI Taxonomy" id="29571"/>
    <lineage>
        <taxon>Bacteria</taxon>
        <taxon>Pseudomonadati</taxon>
        <taxon>Pseudomonadota</taxon>
        <taxon>Gammaproteobacteria</taxon>
        <taxon>Oceanospirillales</taxon>
        <taxon>Halomonadaceae</taxon>
        <taxon>Vreelandella</taxon>
    </lineage>
</organism>
<keyword evidence="11" id="KW-1185">Reference proteome</keyword>
<feature type="transmembrane region" description="Helical" evidence="9">
    <location>
        <begin position="304"/>
        <end position="328"/>
    </location>
</feature>
<keyword evidence="5 9" id="KW-0812">Transmembrane</keyword>
<comment type="subcellular location">
    <subcellularLocation>
        <location evidence="9">Cell inner membrane</location>
        <topology evidence="9">Multi-pass membrane protein</topology>
    </subcellularLocation>
    <subcellularLocation>
        <location evidence="1">Cell membrane</location>
        <topology evidence="1">Multi-pass membrane protein</topology>
    </subcellularLocation>
</comment>